<feature type="binding site" description="axial binding residue" evidence="14">
    <location>
        <position position="157"/>
    </location>
    <ligand>
        <name>heme</name>
        <dbReference type="ChEBI" id="CHEBI:30413"/>
        <label>4</label>
    </ligand>
    <ligandPart>
        <name>Fe</name>
        <dbReference type="ChEBI" id="CHEBI:18248"/>
    </ligandPart>
</feature>
<dbReference type="Proteomes" id="UP000284531">
    <property type="component" value="Unassembled WGS sequence"/>
</dbReference>
<gene>
    <name evidence="17" type="ORF">BXY64_0868</name>
</gene>
<feature type="transmembrane region" description="Helical" evidence="15">
    <location>
        <begin position="16"/>
        <end position="35"/>
    </location>
</feature>
<dbReference type="InterPro" id="IPR017571">
    <property type="entry name" value="NrfH"/>
</dbReference>
<evidence type="ECO:0000256" key="14">
    <source>
        <dbReference type="PIRSR" id="PIRSR000013-2"/>
    </source>
</evidence>
<feature type="binding site" description="covalent" evidence="13">
    <location>
        <position position="49"/>
    </location>
    <ligand>
        <name>heme</name>
        <dbReference type="ChEBI" id="CHEBI:30413"/>
        <label>1</label>
    </ligand>
</feature>
<keyword evidence="11 15" id="KW-0472">Membrane</keyword>
<evidence type="ECO:0000256" key="11">
    <source>
        <dbReference type="ARBA" id="ARBA00023136"/>
    </source>
</evidence>
<feature type="binding site" description="axial binding residue" evidence="14">
    <location>
        <position position="128"/>
    </location>
    <ligand>
        <name>heme</name>
        <dbReference type="ChEBI" id="CHEBI:30413"/>
        <label>3</label>
    </ligand>
    <ligandPart>
        <name>Fe</name>
        <dbReference type="ChEBI" id="CHEBI:18248"/>
    </ligandPart>
</feature>
<reference evidence="17 18" key="1">
    <citation type="submission" date="2018-09" db="EMBL/GenBank/DDBJ databases">
        <title>Genomic Encyclopedia of Archaeal and Bacterial Type Strains, Phase II (KMG-II): from individual species to whole genera.</title>
        <authorList>
            <person name="Goeker M."/>
        </authorList>
    </citation>
    <scope>NUCLEOTIDE SEQUENCE [LARGE SCALE GENOMIC DNA]</scope>
    <source>
        <strain evidence="17 18">DSM 21950</strain>
    </source>
</reference>
<evidence type="ECO:0000256" key="5">
    <source>
        <dbReference type="ARBA" id="ARBA00022617"/>
    </source>
</evidence>
<protein>
    <recommendedName>
        <fullName evidence="12">Cytochrome c-type protein</fullName>
    </recommendedName>
</protein>
<keyword evidence="8 12" id="KW-0249">Electron transport</keyword>
<evidence type="ECO:0000256" key="9">
    <source>
        <dbReference type="ARBA" id="ARBA00022989"/>
    </source>
</evidence>
<dbReference type="AlphaFoldDB" id="A0A419X7W2"/>
<evidence type="ECO:0000256" key="13">
    <source>
        <dbReference type="PIRSR" id="PIRSR000013-1"/>
    </source>
</evidence>
<dbReference type="GO" id="GO:0005886">
    <property type="term" value="C:plasma membrane"/>
    <property type="evidence" value="ECO:0007669"/>
    <property type="project" value="UniProtKB-SubCell"/>
</dbReference>
<evidence type="ECO:0000256" key="4">
    <source>
        <dbReference type="ARBA" id="ARBA00022475"/>
    </source>
</evidence>
<evidence type="ECO:0000256" key="12">
    <source>
        <dbReference type="PIRNR" id="PIRNR000013"/>
    </source>
</evidence>
<dbReference type="Gene3D" id="1.10.3820.10">
    <property type="entry name" value="Di-heme elbow motif domain"/>
    <property type="match status" value="1"/>
</dbReference>
<feature type="binding site" description="covalent" evidence="13">
    <location>
        <position position="52"/>
    </location>
    <ligand>
        <name>heme</name>
        <dbReference type="ChEBI" id="CHEBI:30413"/>
        <label>1</label>
    </ligand>
</feature>
<dbReference type="InterPro" id="IPR036280">
    <property type="entry name" value="Multihaem_cyt_sf"/>
</dbReference>
<comment type="similarity">
    <text evidence="2">Belongs to the NapC/NirT/NrfH family.</text>
</comment>
<name>A0A419X7W2_9BACT</name>
<evidence type="ECO:0000313" key="18">
    <source>
        <dbReference type="Proteomes" id="UP000284531"/>
    </source>
</evidence>
<keyword evidence="3 12" id="KW-0813">Transport</keyword>
<evidence type="ECO:0000313" key="17">
    <source>
        <dbReference type="EMBL" id="RKE03858.1"/>
    </source>
</evidence>
<feature type="binding site" description="covalent" evidence="13">
    <location>
        <position position="156"/>
    </location>
    <ligand>
        <name>heme</name>
        <dbReference type="ChEBI" id="CHEBI:30413"/>
        <label>4</label>
    </ligand>
</feature>
<dbReference type="InterPro" id="IPR038266">
    <property type="entry name" value="NapC/NirT_cytc_sf"/>
</dbReference>
<evidence type="ECO:0000259" key="16">
    <source>
        <dbReference type="Pfam" id="PF03264"/>
    </source>
</evidence>
<feature type="binding site" description="covalent" evidence="13">
    <location>
        <position position="153"/>
    </location>
    <ligand>
        <name>heme</name>
        <dbReference type="ChEBI" id="CHEBI:30413"/>
        <label>4</label>
    </ligand>
</feature>
<evidence type="ECO:0000256" key="2">
    <source>
        <dbReference type="ARBA" id="ARBA00007395"/>
    </source>
</evidence>
<keyword evidence="6 15" id="KW-0812">Transmembrane</keyword>
<keyword evidence="18" id="KW-1185">Reference proteome</keyword>
<keyword evidence="9 15" id="KW-1133">Transmembrane helix</keyword>
<dbReference type="GO" id="GO:0020037">
    <property type="term" value="F:heme binding"/>
    <property type="evidence" value="ECO:0007669"/>
    <property type="project" value="InterPro"/>
</dbReference>
<feature type="binding site" description="covalent" evidence="13">
    <location>
        <position position="73"/>
    </location>
    <ligand>
        <name>heme</name>
        <dbReference type="ChEBI" id="CHEBI:30413"/>
        <label>2</label>
    </ligand>
</feature>
<feature type="binding site" description="axial binding residue" evidence="14">
    <location>
        <position position="77"/>
    </location>
    <ligand>
        <name>heme</name>
        <dbReference type="ChEBI" id="CHEBI:30413"/>
        <label>2</label>
    </ligand>
    <ligandPart>
        <name>Fe</name>
        <dbReference type="ChEBI" id="CHEBI:18248"/>
    </ligandPart>
</feature>
<dbReference type="InterPro" id="IPR024717">
    <property type="entry name" value="NapC/NirT/NrfH"/>
</dbReference>
<accession>A0A419X7W2</accession>
<dbReference type="InterPro" id="IPR005126">
    <property type="entry name" value="NapC/NirT_cyt_c_N"/>
</dbReference>
<feature type="binding site" evidence="13">
    <location>
        <position position="93"/>
    </location>
    <ligand>
        <name>a menaquinol</name>
        <dbReference type="ChEBI" id="CHEBI:18151"/>
    </ligand>
</feature>
<evidence type="ECO:0000256" key="10">
    <source>
        <dbReference type="ARBA" id="ARBA00023004"/>
    </source>
</evidence>
<dbReference type="RefSeq" id="WP_120238691.1">
    <property type="nucleotide sequence ID" value="NZ_RAPQ01000008.1"/>
</dbReference>
<comment type="PTM">
    <text evidence="12">Binds 4 heme groups per subunit.</text>
</comment>
<evidence type="ECO:0000256" key="3">
    <source>
        <dbReference type="ARBA" id="ARBA00022448"/>
    </source>
</evidence>
<comment type="cofactor">
    <cofactor evidence="13">
        <name>heme</name>
        <dbReference type="ChEBI" id="CHEBI:30413"/>
    </cofactor>
    <text evidence="13">Binds 4 heme groups per subunit.</text>
</comment>
<dbReference type="PANTHER" id="PTHR30333:SF1">
    <property type="entry name" value="CYTOCHROME C-TYPE PROTEIN NAPC"/>
    <property type="match status" value="1"/>
</dbReference>
<proteinExistence type="inferred from homology"/>
<evidence type="ECO:0000256" key="15">
    <source>
        <dbReference type="SAM" id="Phobius"/>
    </source>
</evidence>
<evidence type="ECO:0000256" key="6">
    <source>
        <dbReference type="ARBA" id="ARBA00022692"/>
    </source>
</evidence>
<feature type="binding site" description="covalent" evidence="13">
    <location>
        <position position="124"/>
    </location>
    <ligand>
        <name>heme</name>
        <dbReference type="ChEBI" id="CHEBI:30413"/>
        <label>3</label>
    </ligand>
</feature>
<keyword evidence="5 12" id="KW-0349">Heme</keyword>
<dbReference type="OrthoDB" id="9782159at2"/>
<feature type="domain" description="NapC/NirT cytochrome c N-terminal" evidence="16">
    <location>
        <begin position="17"/>
        <end position="164"/>
    </location>
</feature>
<dbReference type="GO" id="GO:0009055">
    <property type="term" value="F:electron transfer activity"/>
    <property type="evidence" value="ECO:0007669"/>
    <property type="project" value="TreeGrafter"/>
</dbReference>
<dbReference type="EMBL" id="RAPQ01000008">
    <property type="protein sequence ID" value="RKE03858.1"/>
    <property type="molecule type" value="Genomic_DNA"/>
</dbReference>
<dbReference type="NCBIfam" id="TIGR03153">
    <property type="entry name" value="cytochr_NrfH"/>
    <property type="match status" value="1"/>
</dbReference>
<evidence type="ECO:0000256" key="7">
    <source>
        <dbReference type="ARBA" id="ARBA00022723"/>
    </source>
</evidence>
<comment type="subcellular location">
    <subcellularLocation>
        <location evidence="1">Cell membrane</location>
        <topology evidence="1">Single-pass membrane protein</topology>
    </subcellularLocation>
</comment>
<organism evidence="17 18">
    <name type="scientific">Marinifilum flexuosum</name>
    <dbReference type="NCBI Taxonomy" id="1117708"/>
    <lineage>
        <taxon>Bacteria</taxon>
        <taxon>Pseudomonadati</taxon>
        <taxon>Bacteroidota</taxon>
        <taxon>Bacteroidia</taxon>
        <taxon>Marinilabiliales</taxon>
        <taxon>Marinifilaceae</taxon>
    </lineage>
</organism>
<dbReference type="GO" id="GO:0019333">
    <property type="term" value="P:denitrification pathway"/>
    <property type="evidence" value="ECO:0007669"/>
    <property type="project" value="InterPro"/>
</dbReference>
<feature type="binding site" evidence="13">
    <location>
        <position position="74"/>
    </location>
    <ligand>
        <name>a menaquinol</name>
        <dbReference type="ChEBI" id="CHEBI:18151"/>
    </ligand>
</feature>
<dbReference type="PANTHER" id="PTHR30333">
    <property type="entry name" value="CYTOCHROME C-TYPE PROTEIN"/>
    <property type="match status" value="1"/>
</dbReference>
<comment type="caution">
    <text evidence="17">The sequence shown here is derived from an EMBL/GenBank/DDBJ whole genome shotgun (WGS) entry which is preliminary data.</text>
</comment>
<dbReference type="GO" id="GO:0009061">
    <property type="term" value="P:anaerobic respiration"/>
    <property type="evidence" value="ECO:0007669"/>
    <property type="project" value="TreeGrafter"/>
</dbReference>
<dbReference type="PIRSF" id="PIRSF000013">
    <property type="entry name" value="4_hem_cytochrm_NapC"/>
    <property type="match status" value="1"/>
</dbReference>
<evidence type="ECO:0000256" key="1">
    <source>
        <dbReference type="ARBA" id="ARBA00004162"/>
    </source>
</evidence>
<feature type="binding site" description="covalent" evidence="13">
    <location>
        <position position="127"/>
    </location>
    <ligand>
        <name>heme</name>
        <dbReference type="ChEBI" id="CHEBI:30413"/>
        <label>3</label>
    </ligand>
</feature>
<dbReference type="SUPFAM" id="SSF48695">
    <property type="entry name" value="Multiheme cytochromes"/>
    <property type="match status" value="1"/>
</dbReference>
<dbReference type="InterPro" id="IPR051174">
    <property type="entry name" value="Cytochrome_c-type_ET"/>
</dbReference>
<feature type="binding site" description="axial binding residue" evidence="14">
    <location>
        <position position="93"/>
    </location>
    <ligand>
        <name>heme</name>
        <dbReference type="ChEBI" id="CHEBI:30413"/>
        <label>1</label>
    </ligand>
    <ligandPart>
        <name>Fe</name>
        <dbReference type="ChEBI" id="CHEBI:18248"/>
    </ligandPart>
</feature>
<keyword evidence="10 12" id="KW-0408">Iron</keyword>
<dbReference type="GO" id="GO:0046872">
    <property type="term" value="F:metal ion binding"/>
    <property type="evidence" value="ECO:0007669"/>
    <property type="project" value="UniProtKB-KW"/>
</dbReference>
<sequence>MVRLLKFLTPPPKWKLPVYVLLGIFFGLGCYVLYLSKAASYLSDSPETCVNCHVMAPQYATWNHSSHREVATCNDCHVPHNNVFNKYFFKAKDGLRHASMFALRMEPEVIFILDEGKEVVHNNCVRCHSQQLTDPKLVAKVPNHAHNTQDRVCWECHREVPHGRVNSLSSVPNARVPLPESPVPDWLKEYMKETELENE</sequence>
<feature type="binding site" description="axial binding residue" evidence="14">
    <location>
        <position position="55"/>
    </location>
    <ligand>
        <name>heme</name>
        <dbReference type="ChEBI" id="CHEBI:30413"/>
        <label>1</label>
    </ligand>
    <ligandPart>
        <name>Fe</name>
        <dbReference type="ChEBI" id="CHEBI:18248"/>
    </ligandPart>
</feature>
<dbReference type="Pfam" id="PF03264">
    <property type="entry name" value="Cytochrom_NNT"/>
    <property type="match status" value="1"/>
</dbReference>
<keyword evidence="7 12" id="KW-0479">Metal-binding</keyword>
<dbReference type="PROSITE" id="PS51257">
    <property type="entry name" value="PROKAR_LIPOPROTEIN"/>
    <property type="match status" value="1"/>
</dbReference>
<feature type="binding site" description="axial binding residue" evidence="14">
    <location>
        <position position="162"/>
    </location>
    <ligand>
        <name>heme</name>
        <dbReference type="ChEBI" id="CHEBI:30413"/>
        <label>2</label>
    </ligand>
    <ligandPart>
        <name>Fe</name>
        <dbReference type="ChEBI" id="CHEBI:18248"/>
    </ligandPart>
</feature>
<evidence type="ECO:0000256" key="8">
    <source>
        <dbReference type="ARBA" id="ARBA00022982"/>
    </source>
</evidence>
<dbReference type="GO" id="GO:0022900">
    <property type="term" value="P:electron transport chain"/>
    <property type="evidence" value="ECO:0007669"/>
    <property type="project" value="InterPro"/>
</dbReference>
<keyword evidence="4" id="KW-1003">Cell membrane</keyword>
<feature type="binding site" description="covalent" evidence="13">
    <location>
        <position position="76"/>
    </location>
    <ligand>
        <name>heme</name>
        <dbReference type="ChEBI" id="CHEBI:30413"/>
        <label>2</label>
    </ligand>
</feature>
<feature type="binding site" evidence="13">
    <location>
        <position position="86"/>
    </location>
    <ligand>
        <name>a menaquinol</name>
        <dbReference type="ChEBI" id="CHEBI:18151"/>
    </ligand>
</feature>